<accession>A0ACC2H6I3</accession>
<protein>
    <submittedName>
        <fullName evidence="1">Uncharacterized protein</fullName>
    </submittedName>
</protein>
<proteinExistence type="predicted"/>
<comment type="caution">
    <text evidence="1">The sequence shown here is derived from an EMBL/GenBank/DDBJ whole genome shotgun (WGS) entry which is preliminary data.</text>
</comment>
<organism evidence="1 2">
    <name type="scientific">Dallia pectoralis</name>
    <name type="common">Alaska blackfish</name>
    <dbReference type="NCBI Taxonomy" id="75939"/>
    <lineage>
        <taxon>Eukaryota</taxon>
        <taxon>Metazoa</taxon>
        <taxon>Chordata</taxon>
        <taxon>Craniata</taxon>
        <taxon>Vertebrata</taxon>
        <taxon>Euteleostomi</taxon>
        <taxon>Actinopterygii</taxon>
        <taxon>Neopterygii</taxon>
        <taxon>Teleostei</taxon>
        <taxon>Protacanthopterygii</taxon>
        <taxon>Esociformes</taxon>
        <taxon>Umbridae</taxon>
        <taxon>Dallia</taxon>
    </lineage>
</organism>
<dbReference type="EMBL" id="CM055732">
    <property type="protein sequence ID" value="KAJ8011608.1"/>
    <property type="molecule type" value="Genomic_DNA"/>
</dbReference>
<gene>
    <name evidence="1" type="ORF">DPEC_G00060020</name>
</gene>
<evidence type="ECO:0000313" key="1">
    <source>
        <dbReference type="EMBL" id="KAJ8011608.1"/>
    </source>
</evidence>
<reference evidence="1" key="1">
    <citation type="submission" date="2021-05" db="EMBL/GenBank/DDBJ databases">
        <authorList>
            <person name="Pan Q."/>
            <person name="Jouanno E."/>
            <person name="Zahm M."/>
            <person name="Klopp C."/>
            <person name="Cabau C."/>
            <person name="Louis A."/>
            <person name="Berthelot C."/>
            <person name="Parey E."/>
            <person name="Roest Crollius H."/>
            <person name="Montfort J."/>
            <person name="Robinson-Rechavi M."/>
            <person name="Bouchez O."/>
            <person name="Lampietro C."/>
            <person name="Lopez Roques C."/>
            <person name="Donnadieu C."/>
            <person name="Postlethwait J."/>
            <person name="Bobe J."/>
            <person name="Dillon D."/>
            <person name="Chandos A."/>
            <person name="von Hippel F."/>
            <person name="Guiguen Y."/>
        </authorList>
    </citation>
    <scope>NUCLEOTIDE SEQUENCE</scope>
    <source>
        <strain evidence="1">YG-Jan2019</strain>
    </source>
</reference>
<evidence type="ECO:0000313" key="2">
    <source>
        <dbReference type="Proteomes" id="UP001157502"/>
    </source>
</evidence>
<dbReference type="Proteomes" id="UP001157502">
    <property type="component" value="Chromosome 5"/>
</dbReference>
<keyword evidence="2" id="KW-1185">Reference proteome</keyword>
<name>A0ACC2H6I3_DALPE</name>
<sequence length="165" mass="19051">MYQVIKRLIVVDSRCWDSDSERSYQDLFDKLDTNKDGKVDVAELRAGLTAMGISFRTGAAQKIVSSGDKNKDGSLDFTEFSKYLKEHEKKLRLTFKSLDKNNDGCIDASEIQQSLEELGMEITREEAQTILQSMDIDGSMMVDWNEWRQHFLFNPAHNLNEIIRY</sequence>